<evidence type="ECO:0000256" key="6">
    <source>
        <dbReference type="ARBA" id="ARBA00022779"/>
    </source>
</evidence>
<feature type="domain" description="Flagellar motor switch protein FliN-like C-terminal" evidence="9">
    <location>
        <begin position="334"/>
        <end position="403"/>
    </location>
</feature>
<dbReference type="AlphaFoldDB" id="F8EZ83"/>
<dbReference type="PANTHER" id="PTHR43484">
    <property type="match status" value="1"/>
</dbReference>
<proteinExistence type="inferred from homology"/>
<keyword evidence="4" id="KW-1003">Cell membrane</keyword>
<evidence type="ECO:0000259" key="9">
    <source>
        <dbReference type="Pfam" id="PF01052"/>
    </source>
</evidence>
<accession>F8EZ83</accession>
<dbReference type="EMBL" id="CP002868">
    <property type="protein sequence ID" value="AEJ19675.1"/>
    <property type="molecule type" value="Genomic_DNA"/>
</dbReference>
<dbReference type="Pfam" id="PF01052">
    <property type="entry name" value="FliMN_C"/>
    <property type="match status" value="1"/>
</dbReference>
<keyword evidence="6" id="KW-0283">Flagellar rotation</keyword>
<evidence type="ECO:0000256" key="3">
    <source>
        <dbReference type="ARBA" id="ARBA00021897"/>
    </source>
</evidence>
<comment type="function">
    <text evidence="8">FliM is one of three proteins (FliG, FliN, FliM) that forms the rotor-mounted switch complex (C ring), located at the base of the basal body. This complex interacts with the CheY and CheZ chemotaxis proteins, in addition to contacting components of the motor that determine the direction of flagellar rotation.</text>
</comment>
<dbReference type="InterPro" id="IPR028976">
    <property type="entry name" value="CheC-like_sf"/>
</dbReference>
<comment type="similarity">
    <text evidence="2">Belongs to the FliN/MopA/SpaO family.</text>
</comment>
<name>F8EZ83_GRAC1</name>
<organism evidence="10 11">
    <name type="scientific">Gracilinema caldarium (strain ATCC 51460 / DSM 7334 / H1)</name>
    <name type="common">Treponema caldarium</name>
    <dbReference type="NCBI Taxonomy" id="744872"/>
    <lineage>
        <taxon>Bacteria</taxon>
        <taxon>Pseudomonadati</taxon>
        <taxon>Spirochaetota</taxon>
        <taxon>Spirochaetia</taxon>
        <taxon>Spirochaetales</taxon>
        <taxon>Breznakiellaceae</taxon>
        <taxon>Gracilinema</taxon>
    </lineage>
</organism>
<dbReference type="Gene3D" id="3.40.1550.10">
    <property type="entry name" value="CheC-like"/>
    <property type="match status" value="1"/>
</dbReference>
<dbReference type="GO" id="GO:0005886">
    <property type="term" value="C:plasma membrane"/>
    <property type="evidence" value="ECO:0007669"/>
    <property type="project" value="UniProtKB-SubCell"/>
</dbReference>
<keyword evidence="7" id="KW-0472">Membrane</keyword>
<dbReference type="eggNOG" id="COG1776">
    <property type="taxonomic scope" value="Bacteria"/>
</dbReference>
<dbReference type="GO" id="GO:0003774">
    <property type="term" value="F:cytoskeletal motor activity"/>
    <property type="evidence" value="ECO:0007669"/>
    <property type="project" value="InterPro"/>
</dbReference>
<reference evidence="11" key="1">
    <citation type="journal article" date="2013" name="Stand. Genomic Sci.">
        <title>Genome sequence of the thermophilic fresh-water bacterium Spirochaeta caldaria type strain (H1(T)), reclassification of Spirochaeta caldaria, Spirochaeta stenostrepta, and Spirochaeta zuelzerae in the genus Treponema as Treponema caldaria comb. nov., Treponema stenostrepta comb. nov., and Treponema zuelzerae comb. nov., and emendation of the genus Treponema.</title>
        <authorList>
            <person name="Abt B."/>
            <person name="Goker M."/>
            <person name="Scheuner C."/>
            <person name="Han C."/>
            <person name="Lu M."/>
            <person name="Misra M."/>
            <person name="Lapidus A."/>
            <person name="Nolan M."/>
            <person name="Lucas S."/>
            <person name="Hammon N."/>
            <person name="Deshpande S."/>
            <person name="Cheng J.F."/>
            <person name="Tapia R."/>
            <person name="Goodwin L.A."/>
            <person name="Pitluck S."/>
            <person name="Liolios K."/>
            <person name="Pagani I."/>
            <person name="Ivanova N."/>
            <person name="Mavromatis K."/>
            <person name="Mikhailova N."/>
            <person name="Huntemann M."/>
            <person name="Pati A."/>
            <person name="Chen A."/>
            <person name="Palaniappan K."/>
            <person name="Land M."/>
            <person name="Hauser L."/>
            <person name="Jeffries C.D."/>
            <person name="Rohde M."/>
            <person name="Spring S."/>
            <person name="Gronow S."/>
            <person name="Detter J.C."/>
            <person name="Bristow J."/>
            <person name="Eisen J.A."/>
            <person name="Markowitz V."/>
            <person name="Hugenholtz P."/>
            <person name="Kyrpides N.C."/>
            <person name="Woyke T."/>
            <person name="Klenk H.P."/>
        </authorList>
    </citation>
    <scope>NUCLEOTIDE SEQUENCE</scope>
    <source>
        <strain evidence="11">ATCC 51460 / DSM 7334 / H1</strain>
    </source>
</reference>
<keyword evidence="10" id="KW-0966">Cell projection</keyword>
<comment type="subcellular location">
    <subcellularLocation>
        <location evidence="1">Cell membrane</location>
        <topology evidence="1">Peripheral membrane protein</topology>
        <orientation evidence="1">Cytoplasmic side</orientation>
    </subcellularLocation>
</comment>
<dbReference type="HOGENOM" id="CLU_033893_0_0_12"/>
<dbReference type="RefSeq" id="WP_013968984.1">
    <property type="nucleotide sequence ID" value="NC_015732.1"/>
</dbReference>
<dbReference type="PANTHER" id="PTHR43484:SF1">
    <property type="entry name" value="FLAGELLAR MOTOR SWITCH PROTEIN FLIN"/>
    <property type="match status" value="1"/>
</dbReference>
<evidence type="ECO:0000256" key="1">
    <source>
        <dbReference type="ARBA" id="ARBA00004413"/>
    </source>
</evidence>
<dbReference type="OrthoDB" id="9773459at2"/>
<keyword evidence="10" id="KW-0282">Flagellum</keyword>
<keyword evidence="5" id="KW-0145">Chemotaxis</keyword>
<evidence type="ECO:0000313" key="10">
    <source>
        <dbReference type="EMBL" id="AEJ19675.1"/>
    </source>
</evidence>
<dbReference type="GO" id="GO:0071973">
    <property type="term" value="P:bacterial-type flagellum-dependent cell motility"/>
    <property type="evidence" value="ECO:0007669"/>
    <property type="project" value="InterPro"/>
</dbReference>
<dbReference type="STRING" id="744872.Spica_1531"/>
<dbReference type="NCBIfam" id="TIGR02480">
    <property type="entry name" value="fliN"/>
    <property type="match status" value="1"/>
</dbReference>
<dbReference type="InterPro" id="IPR001543">
    <property type="entry name" value="FliN-like_C"/>
</dbReference>
<evidence type="ECO:0000256" key="8">
    <source>
        <dbReference type="ARBA" id="ARBA00025044"/>
    </source>
</evidence>
<dbReference type="KEGG" id="scd:Spica_1531"/>
<evidence type="ECO:0000256" key="2">
    <source>
        <dbReference type="ARBA" id="ARBA00009226"/>
    </source>
</evidence>
<dbReference type="SUPFAM" id="SSF101801">
    <property type="entry name" value="Surface presentation of antigens (SPOA)"/>
    <property type="match status" value="1"/>
</dbReference>
<dbReference type="Gene3D" id="2.30.330.10">
    <property type="entry name" value="SpoA-like"/>
    <property type="match status" value="1"/>
</dbReference>
<dbReference type="eggNOG" id="COG1886">
    <property type="taxonomic scope" value="Bacteria"/>
</dbReference>
<dbReference type="InterPro" id="IPR036429">
    <property type="entry name" value="SpoA-like_sf"/>
</dbReference>
<evidence type="ECO:0000313" key="11">
    <source>
        <dbReference type="Proteomes" id="UP000000503"/>
    </source>
</evidence>
<dbReference type="SUPFAM" id="SSF103039">
    <property type="entry name" value="CheC-like"/>
    <property type="match status" value="1"/>
</dbReference>
<keyword evidence="11" id="KW-1185">Reference proteome</keyword>
<evidence type="ECO:0000256" key="5">
    <source>
        <dbReference type="ARBA" id="ARBA00022500"/>
    </source>
</evidence>
<sequence>MSDGALSQDEIDALLAGVDSSSLGMPTPGSGGGISEQSKALLQEYLVATVQTQSSNLSMMTGTTVTMQLTQVDGVNRESFLQKVPDMVVAIKADFSSGFPGEHLFVLSEEGAKKIASLMNKEDNIELDDMALSVISEIISQLTGTQITTLTEKTGNKSIASVSPEATYVPKAVVALPNGDFARVTYQLSLGDGTNLPIWEVYGASVVQDIAAALSGGAVGKSTGTQPMAGIGNSAMGGFGAGPAMGQMSMPGTQAPQSMGGMAMGGAAMGGMPFGGVMGGSPMGGMAGFPPMGQSPQAFGGYGMGASATNVQPVQFPSLVPQASSAEQGNIGLIMDVYMEMTVELGRTKKLIKEILGMGEGTIIELDKLAGEPVDILVNHKLIAKGEVVVIDENFGVRVTEIVSPMERMSDMG</sequence>
<gene>
    <name evidence="10" type="ordered locus">Spica_1531</name>
</gene>
<dbReference type="GO" id="GO:0009425">
    <property type="term" value="C:bacterial-type flagellum basal body"/>
    <property type="evidence" value="ECO:0007669"/>
    <property type="project" value="InterPro"/>
</dbReference>
<dbReference type="PRINTS" id="PR00956">
    <property type="entry name" value="FLGMOTORFLIN"/>
</dbReference>
<dbReference type="InterPro" id="IPR012826">
    <property type="entry name" value="FliN"/>
</dbReference>
<evidence type="ECO:0000256" key="4">
    <source>
        <dbReference type="ARBA" id="ARBA00022475"/>
    </source>
</evidence>
<dbReference type="InterPro" id="IPR051469">
    <property type="entry name" value="FliN/MopA/SpaO"/>
</dbReference>
<dbReference type="InterPro" id="IPR001172">
    <property type="entry name" value="FliN_T3SS_HrcQb"/>
</dbReference>
<protein>
    <recommendedName>
        <fullName evidence="3">Flagellar motor switch protein FliN</fullName>
    </recommendedName>
</protein>
<dbReference type="GO" id="GO:0006935">
    <property type="term" value="P:chemotaxis"/>
    <property type="evidence" value="ECO:0007669"/>
    <property type="project" value="UniProtKB-KW"/>
</dbReference>
<keyword evidence="10" id="KW-0969">Cilium</keyword>
<evidence type="ECO:0000256" key="7">
    <source>
        <dbReference type="ARBA" id="ARBA00023136"/>
    </source>
</evidence>
<dbReference type="Proteomes" id="UP000000503">
    <property type="component" value="Chromosome"/>
</dbReference>